<dbReference type="InterPro" id="IPR024478">
    <property type="entry name" value="HlyB_4HB_MCP"/>
</dbReference>
<accession>A0A316G026</accession>
<dbReference type="GO" id="GO:0006935">
    <property type="term" value="P:chemotaxis"/>
    <property type="evidence" value="ECO:0007669"/>
    <property type="project" value="InterPro"/>
</dbReference>
<dbReference type="SUPFAM" id="SSF58104">
    <property type="entry name" value="Methyl-accepting chemotaxis protein (MCP) signaling domain"/>
    <property type="match status" value="1"/>
</dbReference>
<feature type="domain" description="Methyl-accepting transducer" evidence="7">
    <location>
        <begin position="270"/>
        <end position="506"/>
    </location>
</feature>
<dbReference type="Pfam" id="PF00015">
    <property type="entry name" value="MCPsignal"/>
    <property type="match status" value="1"/>
</dbReference>
<evidence type="ECO:0000256" key="6">
    <source>
        <dbReference type="SAM" id="Phobius"/>
    </source>
</evidence>
<dbReference type="AlphaFoldDB" id="A0A316G026"/>
<comment type="caution">
    <text evidence="10">The sequence shown here is derived from an EMBL/GenBank/DDBJ whole genome shotgun (WGS) entry which is preliminary data.</text>
</comment>
<dbReference type="Pfam" id="PF00672">
    <property type="entry name" value="HAMP"/>
    <property type="match status" value="1"/>
</dbReference>
<evidence type="ECO:0000256" key="4">
    <source>
        <dbReference type="ARBA" id="ARBA00029447"/>
    </source>
</evidence>
<dbReference type="RefSeq" id="WP_170115093.1">
    <property type="nucleotide sequence ID" value="NZ_QGGU01000001.1"/>
</dbReference>
<dbReference type="Proteomes" id="UP000245790">
    <property type="component" value="Unassembled WGS sequence"/>
</dbReference>
<evidence type="ECO:0000256" key="2">
    <source>
        <dbReference type="ARBA" id="ARBA00022519"/>
    </source>
</evidence>
<dbReference type="PANTHER" id="PTHR32089:SF65">
    <property type="entry name" value="CHEMOTAXIS SIGNAL TRANSDUCTION SYSTEM METHYL ACCEPTING SENSORY TRANSDUCER"/>
    <property type="match status" value="1"/>
</dbReference>
<dbReference type="CDD" id="cd06225">
    <property type="entry name" value="HAMP"/>
    <property type="match status" value="1"/>
</dbReference>
<dbReference type="PROSITE" id="PS50192">
    <property type="entry name" value="T_SNARE"/>
    <property type="match status" value="1"/>
</dbReference>
<keyword evidence="6" id="KW-1133">Transmembrane helix</keyword>
<feature type="transmembrane region" description="Helical" evidence="6">
    <location>
        <begin position="190"/>
        <end position="210"/>
    </location>
</feature>
<evidence type="ECO:0000256" key="5">
    <source>
        <dbReference type="PROSITE-ProRule" id="PRU00284"/>
    </source>
</evidence>
<dbReference type="InterPro" id="IPR000727">
    <property type="entry name" value="T_SNARE_dom"/>
</dbReference>
<sequence>MSWKNLSITWKLAIPVGIVAILILVLTSIQLSSMRIVTNDFISIHENYNPALKMVLNADRDLYQARLAERSIALGLQDSDLNASYQENIKQVSDRLTRVKSLNINDTSKADVNNALEAFKRWQQGADNLIQGLQAGNLTQSQATALSAGPLKDEFEALRNQLDTLGEHLSDKSSEYAQEVHQVSENSTTLIVIVSAVTIVLALLVAFIFPRMITSGLRAMYKALQQMAKGRGDLTYRLPESSDDEVGKMSKSFNVFLSSQQEMVANIKQASSKVDDSSLTISDAINSSQQILRNQADSVSLVATAVTQMSSAINEVSGNSQHVAEETGEADKSAKNAAAIFSQSISEISELADNVNNSAEVIQRLEAEASGIVLVLDVIKGIAEQTNLLALNAAIEAARAGEQGRGFAVVADEVRTLASKTQESTEQINEIIDRLLNGVKEAVTIMSSSQSRASATVDSSRKAQSTLEDVNNYLSSINERIIQVATAVEEQSAVVNDINQNVENINEISQEATAQGEKVASASQSLIEVSGELKREVSNFKV</sequence>
<proteinExistence type="inferred from homology"/>
<keyword evidence="6" id="KW-0472">Membrane</keyword>
<keyword evidence="3 5" id="KW-0807">Transducer</keyword>
<dbReference type="PRINTS" id="PR00260">
    <property type="entry name" value="CHEMTRNSDUCR"/>
</dbReference>
<keyword evidence="2" id="KW-1003">Cell membrane</keyword>
<evidence type="ECO:0000259" key="8">
    <source>
        <dbReference type="PROSITE" id="PS50192"/>
    </source>
</evidence>
<evidence type="ECO:0000256" key="1">
    <source>
        <dbReference type="ARBA" id="ARBA00004429"/>
    </source>
</evidence>
<feature type="domain" description="HAMP" evidence="9">
    <location>
        <begin position="211"/>
        <end position="265"/>
    </location>
</feature>
<feature type="domain" description="T-SNARE coiled-coil homology" evidence="8">
    <location>
        <begin position="457"/>
        <end position="519"/>
    </location>
</feature>
<evidence type="ECO:0000313" key="10">
    <source>
        <dbReference type="EMBL" id="PWK54251.1"/>
    </source>
</evidence>
<dbReference type="GO" id="GO:0007165">
    <property type="term" value="P:signal transduction"/>
    <property type="evidence" value="ECO:0007669"/>
    <property type="project" value="UniProtKB-KW"/>
</dbReference>
<keyword evidence="6" id="KW-0812">Transmembrane</keyword>
<dbReference type="EMBL" id="QGGU01000001">
    <property type="protein sequence ID" value="PWK54251.1"/>
    <property type="molecule type" value="Genomic_DNA"/>
</dbReference>
<dbReference type="SMART" id="SM00283">
    <property type="entry name" value="MA"/>
    <property type="match status" value="1"/>
</dbReference>
<dbReference type="GO" id="GO:0004888">
    <property type="term" value="F:transmembrane signaling receptor activity"/>
    <property type="evidence" value="ECO:0007669"/>
    <property type="project" value="InterPro"/>
</dbReference>
<gene>
    <name evidence="10" type="ORF">C8D97_10199</name>
</gene>
<evidence type="ECO:0000259" key="9">
    <source>
        <dbReference type="PROSITE" id="PS50885"/>
    </source>
</evidence>
<reference evidence="10 11" key="1">
    <citation type="submission" date="2018-05" db="EMBL/GenBank/DDBJ databases">
        <title>Genomic Encyclopedia of Type Strains, Phase IV (KMG-IV): sequencing the most valuable type-strain genomes for metagenomic binning, comparative biology and taxonomic classification.</title>
        <authorList>
            <person name="Goeker M."/>
        </authorList>
    </citation>
    <scope>NUCLEOTIDE SEQUENCE [LARGE SCALE GENOMIC DNA]</scope>
    <source>
        <strain evidence="10 11">DSM 25350</strain>
    </source>
</reference>
<evidence type="ECO:0000256" key="3">
    <source>
        <dbReference type="ARBA" id="ARBA00023224"/>
    </source>
</evidence>
<dbReference type="GO" id="GO:0005886">
    <property type="term" value="C:plasma membrane"/>
    <property type="evidence" value="ECO:0007669"/>
    <property type="project" value="UniProtKB-SubCell"/>
</dbReference>
<dbReference type="Pfam" id="PF12729">
    <property type="entry name" value="4HB_MCP_1"/>
    <property type="match status" value="1"/>
</dbReference>
<name>A0A316G026_9GAMM</name>
<dbReference type="Gene3D" id="6.10.340.10">
    <property type="match status" value="1"/>
</dbReference>
<evidence type="ECO:0000313" key="11">
    <source>
        <dbReference type="Proteomes" id="UP000245790"/>
    </source>
</evidence>
<dbReference type="PROSITE" id="PS50111">
    <property type="entry name" value="CHEMOTAXIS_TRANSDUC_2"/>
    <property type="match status" value="1"/>
</dbReference>
<dbReference type="InterPro" id="IPR004089">
    <property type="entry name" value="MCPsignal_dom"/>
</dbReference>
<keyword evidence="11" id="KW-1185">Reference proteome</keyword>
<protein>
    <submittedName>
        <fullName evidence="10">Methyl-accepting chemotaxis protein</fullName>
    </submittedName>
</protein>
<dbReference type="InterPro" id="IPR003660">
    <property type="entry name" value="HAMP_dom"/>
</dbReference>
<dbReference type="Gene3D" id="1.10.287.950">
    <property type="entry name" value="Methyl-accepting chemotaxis protein"/>
    <property type="match status" value="1"/>
</dbReference>
<evidence type="ECO:0000259" key="7">
    <source>
        <dbReference type="PROSITE" id="PS50111"/>
    </source>
</evidence>
<organism evidence="10 11">
    <name type="scientific">Pleionea mediterranea</name>
    <dbReference type="NCBI Taxonomy" id="523701"/>
    <lineage>
        <taxon>Bacteria</taxon>
        <taxon>Pseudomonadati</taxon>
        <taxon>Pseudomonadota</taxon>
        <taxon>Gammaproteobacteria</taxon>
        <taxon>Oceanospirillales</taxon>
        <taxon>Pleioneaceae</taxon>
        <taxon>Pleionea</taxon>
    </lineage>
</organism>
<dbReference type="SMART" id="SM00304">
    <property type="entry name" value="HAMP"/>
    <property type="match status" value="2"/>
</dbReference>
<keyword evidence="2" id="KW-0997">Cell inner membrane</keyword>
<comment type="similarity">
    <text evidence="4">Belongs to the methyl-accepting chemotaxis (MCP) protein family.</text>
</comment>
<dbReference type="FunFam" id="1.10.287.950:FF:000001">
    <property type="entry name" value="Methyl-accepting chemotaxis sensory transducer"/>
    <property type="match status" value="1"/>
</dbReference>
<dbReference type="PROSITE" id="PS50885">
    <property type="entry name" value="HAMP"/>
    <property type="match status" value="1"/>
</dbReference>
<feature type="transmembrane region" description="Helical" evidence="6">
    <location>
        <begin position="12"/>
        <end position="31"/>
    </location>
</feature>
<dbReference type="PANTHER" id="PTHR32089">
    <property type="entry name" value="METHYL-ACCEPTING CHEMOTAXIS PROTEIN MCPB"/>
    <property type="match status" value="1"/>
</dbReference>
<dbReference type="InterPro" id="IPR004090">
    <property type="entry name" value="Chemotax_Me-accpt_rcpt"/>
</dbReference>
<comment type="subcellular location">
    <subcellularLocation>
        <location evidence="1">Cell inner membrane</location>
        <topology evidence="1">Multi-pass membrane protein</topology>
    </subcellularLocation>
</comment>